<dbReference type="EMBL" id="UINC01190490">
    <property type="protein sequence ID" value="SVE04678.1"/>
    <property type="molecule type" value="Genomic_DNA"/>
</dbReference>
<evidence type="ECO:0000313" key="1">
    <source>
        <dbReference type="EMBL" id="SVE04678.1"/>
    </source>
</evidence>
<feature type="non-terminal residue" evidence="1">
    <location>
        <position position="31"/>
    </location>
</feature>
<dbReference type="AlphaFoldDB" id="A0A383AC54"/>
<gene>
    <name evidence="1" type="ORF">METZ01_LOCUS457532</name>
</gene>
<organism evidence="1">
    <name type="scientific">marine metagenome</name>
    <dbReference type="NCBI Taxonomy" id="408172"/>
    <lineage>
        <taxon>unclassified sequences</taxon>
        <taxon>metagenomes</taxon>
        <taxon>ecological metagenomes</taxon>
    </lineage>
</organism>
<reference evidence="1" key="1">
    <citation type="submission" date="2018-05" db="EMBL/GenBank/DDBJ databases">
        <authorList>
            <person name="Lanie J.A."/>
            <person name="Ng W.-L."/>
            <person name="Kazmierczak K.M."/>
            <person name="Andrzejewski T.M."/>
            <person name="Davidsen T.M."/>
            <person name="Wayne K.J."/>
            <person name="Tettelin H."/>
            <person name="Glass J.I."/>
            <person name="Rusch D."/>
            <person name="Podicherti R."/>
            <person name="Tsui H.-C.T."/>
            <person name="Winkler M.E."/>
        </authorList>
    </citation>
    <scope>NUCLEOTIDE SEQUENCE</scope>
</reference>
<proteinExistence type="predicted"/>
<sequence>MRSDTTLLQAAVQHGLVRSRVSLLWFIRVDF</sequence>
<name>A0A383AC54_9ZZZZ</name>
<protein>
    <submittedName>
        <fullName evidence="1">Uncharacterized protein</fullName>
    </submittedName>
</protein>
<accession>A0A383AC54</accession>